<keyword evidence="1" id="KW-0812">Transmembrane</keyword>
<evidence type="ECO:0000313" key="4">
    <source>
        <dbReference type="Proteomes" id="UP000076503"/>
    </source>
</evidence>
<dbReference type="RefSeq" id="WP_063364194.1">
    <property type="nucleotide sequence ID" value="NZ_AUXZ01000131.1"/>
</dbReference>
<proteinExistence type="predicted"/>
<accession>A0A167A785</accession>
<dbReference type="OrthoDB" id="6314826at2"/>
<protein>
    <recommendedName>
        <fullName evidence="5">DUF3325 domain-containing protein</fullName>
    </recommendedName>
</protein>
<keyword evidence="2" id="KW-0732">Signal</keyword>
<organism evidence="3 4">
    <name type="scientific">Pseudoalteromonas luteoviolacea H33</name>
    <dbReference type="NCBI Taxonomy" id="1365251"/>
    <lineage>
        <taxon>Bacteria</taxon>
        <taxon>Pseudomonadati</taxon>
        <taxon>Pseudomonadota</taxon>
        <taxon>Gammaproteobacteria</taxon>
        <taxon>Alteromonadales</taxon>
        <taxon>Pseudoalteromonadaceae</taxon>
        <taxon>Pseudoalteromonas</taxon>
    </lineage>
</organism>
<dbReference type="InterPro" id="IPR021762">
    <property type="entry name" value="DUF3325"/>
</dbReference>
<reference evidence="3 4" key="1">
    <citation type="submission" date="2013-07" db="EMBL/GenBank/DDBJ databases">
        <title>Comparative Genomic and Metabolomic Analysis of Twelve Strains of Pseudoalteromonas luteoviolacea.</title>
        <authorList>
            <person name="Vynne N.G."/>
            <person name="Mansson M."/>
            <person name="Gram L."/>
        </authorList>
    </citation>
    <scope>NUCLEOTIDE SEQUENCE [LARGE SCALE GENOMIC DNA]</scope>
    <source>
        <strain evidence="3 4">H33</strain>
    </source>
</reference>
<comment type="caution">
    <text evidence="3">The sequence shown here is derived from an EMBL/GenBank/DDBJ whole genome shotgun (WGS) entry which is preliminary data.</text>
</comment>
<name>A0A167A785_9GAMM</name>
<evidence type="ECO:0008006" key="5">
    <source>
        <dbReference type="Google" id="ProtNLM"/>
    </source>
</evidence>
<dbReference type="PATRIC" id="fig|1365251.3.peg.5090"/>
<dbReference type="Pfam" id="PF11804">
    <property type="entry name" value="DUF3325"/>
    <property type="match status" value="1"/>
</dbReference>
<keyword evidence="1" id="KW-0472">Membrane</keyword>
<dbReference type="AlphaFoldDB" id="A0A167A785"/>
<sequence>MIYSLATLLCFSAFYGFAMAKTAHYKSVFGVRPNQTITQRFTYGAWIIILLSFVINLSQSIGYGSLMFCGQMALSVLVISLCMTYKAKWLRSLFYLLPTLTSLLTILTIIS</sequence>
<feature type="signal peptide" evidence="2">
    <location>
        <begin position="1"/>
        <end position="20"/>
    </location>
</feature>
<evidence type="ECO:0000256" key="2">
    <source>
        <dbReference type="SAM" id="SignalP"/>
    </source>
</evidence>
<gene>
    <name evidence="3" type="ORF">N476_25750</name>
</gene>
<feature type="chain" id="PRO_5007883517" description="DUF3325 domain-containing protein" evidence="2">
    <location>
        <begin position="21"/>
        <end position="111"/>
    </location>
</feature>
<feature type="transmembrane region" description="Helical" evidence="1">
    <location>
        <begin position="93"/>
        <end position="110"/>
    </location>
</feature>
<dbReference type="Proteomes" id="UP000076503">
    <property type="component" value="Unassembled WGS sequence"/>
</dbReference>
<evidence type="ECO:0000313" key="3">
    <source>
        <dbReference type="EMBL" id="KZN45060.1"/>
    </source>
</evidence>
<dbReference type="EMBL" id="AUXZ01000131">
    <property type="protein sequence ID" value="KZN45060.1"/>
    <property type="molecule type" value="Genomic_DNA"/>
</dbReference>
<feature type="transmembrane region" description="Helical" evidence="1">
    <location>
        <begin position="40"/>
        <end position="58"/>
    </location>
</feature>
<evidence type="ECO:0000256" key="1">
    <source>
        <dbReference type="SAM" id="Phobius"/>
    </source>
</evidence>
<keyword evidence="1" id="KW-1133">Transmembrane helix</keyword>